<keyword evidence="3" id="KW-0732">Signal</keyword>
<protein>
    <submittedName>
        <fullName evidence="4">Six-hairpin glycosidase</fullName>
    </submittedName>
</protein>
<dbReference type="OrthoDB" id="2317065at2759"/>
<dbReference type="AlphaFoldDB" id="A0A5N5X520"/>
<comment type="similarity">
    <text evidence="2">Belongs to the glycosyl hydrolase 88 family.</text>
</comment>
<feature type="signal peptide" evidence="3">
    <location>
        <begin position="1"/>
        <end position="18"/>
    </location>
</feature>
<accession>A0A5N5X520</accession>
<dbReference type="Gene3D" id="1.50.10.10">
    <property type="match status" value="1"/>
</dbReference>
<evidence type="ECO:0000313" key="4">
    <source>
        <dbReference type="EMBL" id="KAB8075853.1"/>
    </source>
</evidence>
<dbReference type="GO" id="GO:0052757">
    <property type="term" value="F:chondroitin hydrolase activity"/>
    <property type="evidence" value="ECO:0007669"/>
    <property type="project" value="TreeGrafter"/>
</dbReference>
<keyword evidence="1" id="KW-0378">Hydrolase</keyword>
<dbReference type="InterPro" id="IPR012341">
    <property type="entry name" value="6hp_glycosidase-like_sf"/>
</dbReference>
<dbReference type="InterPro" id="IPR008928">
    <property type="entry name" value="6-hairpin_glycosidase_sf"/>
</dbReference>
<evidence type="ECO:0000256" key="3">
    <source>
        <dbReference type="SAM" id="SignalP"/>
    </source>
</evidence>
<name>A0A5N5X520_9EURO</name>
<dbReference type="SUPFAM" id="SSF48208">
    <property type="entry name" value="Six-hairpin glycosidases"/>
    <property type="match status" value="1"/>
</dbReference>
<dbReference type="PANTHER" id="PTHR36845:SF1">
    <property type="entry name" value="HYDROLASE, PUTATIVE (AFU_ORTHOLOGUE AFUA_7G05090)-RELATED"/>
    <property type="match status" value="1"/>
</dbReference>
<dbReference type="PANTHER" id="PTHR36845">
    <property type="entry name" value="HYDROLASE, PUTATIVE (AFU_ORTHOLOGUE AFUA_7G05090)-RELATED"/>
    <property type="match status" value="1"/>
</dbReference>
<sequence>MRLLLKFLVFFPIDHVLSSYLPPGVSLPLGEIDLPELFSESTTAKILRTALPERFPDNVPSTGPTTGLYTFSKISAWTSGFFPGSLYALLERSVKYPNHSGITEIDPVDVYSQLFDLSRQWSDPLHQQAFRTNTHDMGFLILPALRRDWELTGNRTSFDSLITAAHSLATRFDARVDAVRSWDSLVNKRHNITNKATNFLVIIDSMCNMDLLYYAGYHTANQTLIDIATTHAHTVRHSIVREDYSTFHCCNIDPLTDKIIFQETVQGYKDWSTWSRGQAWGILGYAQAYQWTKEPLFLETARGLADYFVKRLTTSNHNHPYVPLWDFDTPTVDDILPPRDTSAGLVAANGLLLLHQILQGESPYLDNALRIVSETIDLSMPSDQVVLTVDSGGNIVVPQVSWESILMNATINNNEYSPSPSNNTGLVYADYYFLEFGNRLLEMGFI</sequence>
<evidence type="ECO:0000256" key="1">
    <source>
        <dbReference type="ARBA" id="ARBA00022801"/>
    </source>
</evidence>
<dbReference type="InterPro" id="IPR052369">
    <property type="entry name" value="UG_Glycosaminoglycan_Hydrolase"/>
</dbReference>
<proteinExistence type="inferred from homology"/>
<dbReference type="EMBL" id="ML732188">
    <property type="protein sequence ID" value="KAB8075853.1"/>
    <property type="molecule type" value="Genomic_DNA"/>
</dbReference>
<organism evidence="4 5">
    <name type="scientific">Aspergillus leporis</name>
    <dbReference type="NCBI Taxonomy" id="41062"/>
    <lineage>
        <taxon>Eukaryota</taxon>
        <taxon>Fungi</taxon>
        <taxon>Dikarya</taxon>
        <taxon>Ascomycota</taxon>
        <taxon>Pezizomycotina</taxon>
        <taxon>Eurotiomycetes</taxon>
        <taxon>Eurotiomycetidae</taxon>
        <taxon>Eurotiales</taxon>
        <taxon>Aspergillaceae</taxon>
        <taxon>Aspergillus</taxon>
        <taxon>Aspergillus subgen. Circumdati</taxon>
    </lineage>
</organism>
<evidence type="ECO:0000256" key="2">
    <source>
        <dbReference type="ARBA" id="ARBA00038358"/>
    </source>
</evidence>
<dbReference type="Proteomes" id="UP000326565">
    <property type="component" value="Unassembled WGS sequence"/>
</dbReference>
<feature type="chain" id="PRO_5024968688" evidence="3">
    <location>
        <begin position="19"/>
        <end position="446"/>
    </location>
</feature>
<keyword evidence="5" id="KW-1185">Reference proteome</keyword>
<keyword evidence="4" id="KW-0326">Glycosidase</keyword>
<gene>
    <name evidence="4" type="ORF">BDV29DRAFT_155230</name>
</gene>
<reference evidence="4 5" key="1">
    <citation type="submission" date="2019-04" db="EMBL/GenBank/DDBJ databases">
        <title>Friends and foes A comparative genomics study of 23 Aspergillus species from section Flavi.</title>
        <authorList>
            <consortium name="DOE Joint Genome Institute"/>
            <person name="Kjaerbolling I."/>
            <person name="Vesth T."/>
            <person name="Frisvad J.C."/>
            <person name="Nybo J.L."/>
            <person name="Theobald S."/>
            <person name="Kildgaard S."/>
            <person name="Isbrandt T."/>
            <person name="Kuo A."/>
            <person name="Sato A."/>
            <person name="Lyhne E.K."/>
            <person name="Kogle M.E."/>
            <person name="Wiebenga A."/>
            <person name="Kun R.S."/>
            <person name="Lubbers R.J."/>
            <person name="Makela M.R."/>
            <person name="Barry K."/>
            <person name="Chovatia M."/>
            <person name="Clum A."/>
            <person name="Daum C."/>
            <person name="Haridas S."/>
            <person name="He G."/>
            <person name="LaButti K."/>
            <person name="Lipzen A."/>
            <person name="Mondo S."/>
            <person name="Riley R."/>
            <person name="Salamov A."/>
            <person name="Simmons B.A."/>
            <person name="Magnuson J.K."/>
            <person name="Henrissat B."/>
            <person name="Mortensen U.H."/>
            <person name="Larsen T.O."/>
            <person name="Devries R.P."/>
            <person name="Grigoriev I.V."/>
            <person name="Machida M."/>
            <person name="Baker S.E."/>
            <person name="Andersen M.R."/>
        </authorList>
    </citation>
    <scope>NUCLEOTIDE SEQUENCE [LARGE SCALE GENOMIC DNA]</scope>
    <source>
        <strain evidence="4 5">CBS 151.66</strain>
    </source>
</reference>
<evidence type="ECO:0000313" key="5">
    <source>
        <dbReference type="Proteomes" id="UP000326565"/>
    </source>
</evidence>
<dbReference type="GO" id="GO:0000272">
    <property type="term" value="P:polysaccharide catabolic process"/>
    <property type="evidence" value="ECO:0007669"/>
    <property type="project" value="TreeGrafter"/>
</dbReference>